<gene>
    <name evidence="1" type="ORF">METZ01_LOCUS425501</name>
</gene>
<proteinExistence type="predicted"/>
<dbReference type="EMBL" id="UINC01169222">
    <property type="protein sequence ID" value="SVD72647.1"/>
    <property type="molecule type" value="Genomic_DNA"/>
</dbReference>
<dbReference type="Gene3D" id="2.30.110.10">
    <property type="entry name" value="Electron Transport, Fmn-binding Protein, Chain A"/>
    <property type="match status" value="1"/>
</dbReference>
<evidence type="ECO:0000313" key="1">
    <source>
        <dbReference type="EMBL" id="SVD72647.1"/>
    </source>
</evidence>
<feature type="non-terminal residue" evidence="1">
    <location>
        <position position="121"/>
    </location>
</feature>
<dbReference type="AlphaFoldDB" id="A0A382XNA2"/>
<dbReference type="InterPro" id="IPR012349">
    <property type="entry name" value="Split_barrel_FMN-bd"/>
</dbReference>
<protein>
    <submittedName>
        <fullName evidence="1">Uncharacterized protein</fullName>
    </submittedName>
</protein>
<reference evidence="1" key="1">
    <citation type="submission" date="2018-05" db="EMBL/GenBank/DDBJ databases">
        <authorList>
            <person name="Lanie J.A."/>
            <person name="Ng W.-L."/>
            <person name="Kazmierczak K.M."/>
            <person name="Andrzejewski T.M."/>
            <person name="Davidsen T.M."/>
            <person name="Wayne K.J."/>
            <person name="Tettelin H."/>
            <person name="Glass J.I."/>
            <person name="Rusch D."/>
            <person name="Podicherti R."/>
            <person name="Tsui H.-C.T."/>
            <person name="Winkler M.E."/>
        </authorList>
    </citation>
    <scope>NUCLEOTIDE SEQUENCE</scope>
</reference>
<dbReference type="SUPFAM" id="SSF50475">
    <property type="entry name" value="FMN-binding split barrel"/>
    <property type="match status" value="1"/>
</dbReference>
<accession>A0A382XNA2</accession>
<name>A0A382XNA2_9ZZZZ</name>
<sequence length="121" mass="13625">MAGDGFNYEDVTVYTLDDADEERMLELQTECTFIWANKEGWPVGVIMSYVWAKGCFWVTLTSQRARVPAMRRDNRCAVCVTSKGSKAGHNQTVTYKGLCEILDDDETKAWFYPALAAALNP</sequence>
<organism evidence="1">
    <name type="scientific">marine metagenome</name>
    <dbReference type="NCBI Taxonomy" id="408172"/>
    <lineage>
        <taxon>unclassified sequences</taxon>
        <taxon>metagenomes</taxon>
        <taxon>ecological metagenomes</taxon>
    </lineage>
</organism>